<name>A0A4Y9QV25_9MICO</name>
<protein>
    <submittedName>
        <fullName evidence="3">Endonuclease</fullName>
    </submittedName>
</protein>
<proteinExistence type="predicted"/>
<dbReference type="EMBL" id="SPQZ01000006">
    <property type="protein sequence ID" value="TFV95342.1"/>
    <property type="molecule type" value="Genomic_DNA"/>
</dbReference>
<dbReference type="Gene3D" id="3.60.10.10">
    <property type="entry name" value="Endonuclease/exonuclease/phosphatase"/>
    <property type="match status" value="1"/>
</dbReference>
<evidence type="ECO:0000256" key="1">
    <source>
        <dbReference type="SAM" id="Phobius"/>
    </source>
</evidence>
<feature type="transmembrane region" description="Helical" evidence="1">
    <location>
        <begin position="68"/>
        <end position="88"/>
    </location>
</feature>
<dbReference type="SUPFAM" id="SSF56219">
    <property type="entry name" value="DNase I-like"/>
    <property type="match status" value="1"/>
</dbReference>
<dbReference type="InterPro" id="IPR005135">
    <property type="entry name" value="Endo/exonuclease/phosphatase"/>
</dbReference>
<keyword evidence="3" id="KW-0540">Nuclease</keyword>
<evidence type="ECO:0000313" key="3">
    <source>
        <dbReference type="EMBL" id="TFV95342.1"/>
    </source>
</evidence>
<gene>
    <name evidence="3" type="ORF">E4M00_14940</name>
</gene>
<keyword evidence="3" id="KW-0255">Endonuclease</keyword>
<evidence type="ECO:0000259" key="2">
    <source>
        <dbReference type="Pfam" id="PF03372"/>
    </source>
</evidence>
<dbReference type="RefSeq" id="WP_135121285.1">
    <property type="nucleotide sequence ID" value="NZ_SPQZ01000006.1"/>
</dbReference>
<keyword evidence="1" id="KW-0472">Membrane</keyword>
<dbReference type="AlphaFoldDB" id="A0A4Y9QV25"/>
<reference evidence="3 4" key="1">
    <citation type="journal article" date="2018" name="J. Microbiol.">
        <title>Leifsonia flava sp. nov., a novel actinobacterium isolated from the rhizosphere of Aquilegia viridiflora.</title>
        <authorList>
            <person name="Cai Y."/>
            <person name="Tao W.Z."/>
            <person name="Ma Y.J."/>
            <person name="Cheng J."/>
            <person name="Zhang M.Y."/>
            <person name="Zhang Y.X."/>
        </authorList>
    </citation>
    <scope>NUCLEOTIDE SEQUENCE [LARGE SCALE GENOMIC DNA]</scope>
    <source>
        <strain evidence="3 4">SYP-B2174</strain>
    </source>
</reference>
<keyword evidence="4" id="KW-1185">Reference proteome</keyword>
<dbReference type="Proteomes" id="UP000298127">
    <property type="component" value="Unassembled WGS sequence"/>
</dbReference>
<accession>A0A4Y9QV25</accession>
<keyword evidence="1" id="KW-0812">Transmembrane</keyword>
<feature type="domain" description="Endonuclease/exonuclease/phosphatase" evidence="2">
    <location>
        <begin position="106"/>
        <end position="299"/>
    </location>
</feature>
<organism evidence="3 4">
    <name type="scientific">Orlajensenia leifsoniae</name>
    <dbReference type="NCBI Taxonomy" id="2561933"/>
    <lineage>
        <taxon>Bacteria</taxon>
        <taxon>Bacillati</taxon>
        <taxon>Actinomycetota</taxon>
        <taxon>Actinomycetes</taxon>
        <taxon>Micrococcales</taxon>
        <taxon>Microbacteriaceae</taxon>
        <taxon>Orlajensenia</taxon>
    </lineage>
</organism>
<keyword evidence="3" id="KW-0378">Hydrolase</keyword>
<feature type="transmembrane region" description="Helical" evidence="1">
    <location>
        <begin position="44"/>
        <end position="63"/>
    </location>
</feature>
<dbReference type="Pfam" id="PF03372">
    <property type="entry name" value="Exo_endo_phos"/>
    <property type="match status" value="1"/>
</dbReference>
<sequence length="308" mass="32434">MTTRTRRRTARGVSVLVWGLVLTALLVFHRALPGFAGTLSLVEAAFPWLGVVVIALLIGAVIVRTPAAFIGAGAATLAWCFVVLPAALPVPAVAATAETTTIVSENLEAGNGDAAAMVSALADDQPDVIVLQELSGDIRDTVASALADRYPYSFVAGTVGVWSTTELSNGQRLDLGLGWKRALSVDVETAQGPTRLFAVHLASFRPGEYEDRDRMLENLAGTLAEDTSERLVVIGDFNTSTDDHMLVPVTDEAPLVRTDTAGFPFTWSAGIPLVALDHALTRGIDAASVHVLDANGSDHRAIALTIGR</sequence>
<keyword evidence="1" id="KW-1133">Transmembrane helix</keyword>
<dbReference type="GO" id="GO:0004519">
    <property type="term" value="F:endonuclease activity"/>
    <property type="evidence" value="ECO:0007669"/>
    <property type="project" value="UniProtKB-KW"/>
</dbReference>
<evidence type="ECO:0000313" key="4">
    <source>
        <dbReference type="Proteomes" id="UP000298127"/>
    </source>
</evidence>
<dbReference type="InterPro" id="IPR036691">
    <property type="entry name" value="Endo/exonu/phosph_ase_sf"/>
</dbReference>
<feature type="transmembrane region" description="Helical" evidence="1">
    <location>
        <begin position="12"/>
        <end position="32"/>
    </location>
</feature>
<comment type="caution">
    <text evidence="3">The sequence shown here is derived from an EMBL/GenBank/DDBJ whole genome shotgun (WGS) entry which is preliminary data.</text>
</comment>